<dbReference type="GO" id="GO:0046872">
    <property type="term" value="F:metal ion binding"/>
    <property type="evidence" value="ECO:0007669"/>
    <property type="project" value="InterPro"/>
</dbReference>
<dbReference type="PANTHER" id="PTHR11851">
    <property type="entry name" value="METALLOPROTEASE"/>
    <property type="match status" value="1"/>
</dbReference>
<accession>A0A1G1VKN2</accession>
<dbReference type="InterPro" id="IPR050361">
    <property type="entry name" value="MPP/UQCRC_Complex"/>
</dbReference>
<dbReference type="GO" id="GO:0004222">
    <property type="term" value="F:metalloendopeptidase activity"/>
    <property type="evidence" value="ECO:0007669"/>
    <property type="project" value="InterPro"/>
</dbReference>
<evidence type="ECO:0000256" key="2">
    <source>
        <dbReference type="RuleBase" id="RU004447"/>
    </source>
</evidence>
<dbReference type="PANTHER" id="PTHR11851:SF49">
    <property type="entry name" value="MITOCHONDRIAL-PROCESSING PEPTIDASE SUBUNIT ALPHA"/>
    <property type="match status" value="1"/>
</dbReference>
<dbReference type="EMBL" id="MHCH01000054">
    <property type="protein sequence ID" value="OGY15949.1"/>
    <property type="molecule type" value="Genomic_DNA"/>
</dbReference>
<dbReference type="Gene3D" id="3.30.830.10">
    <property type="entry name" value="Metalloenzyme, LuxS/M16 peptidase-like"/>
    <property type="match status" value="2"/>
</dbReference>
<dbReference type="AlphaFoldDB" id="A0A1G1VKN2"/>
<feature type="domain" description="Peptidase M16 N-terminal" evidence="3">
    <location>
        <begin position="24"/>
        <end position="137"/>
    </location>
</feature>
<reference evidence="5 6" key="1">
    <citation type="journal article" date="2016" name="Nat. Commun.">
        <title>Thousands of microbial genomes shed light on interconnected biogeochemical processes in an aquifer system.</title>
        <authorList>
            <person name="Anantharaman K."/>
            <person name="Brown C.T."/>
            <person name="Hug L.A."/>
            <person name="Sharon I."/>
            <person name="Castelle C.J."/>
            <person name="Probst A.J."/>
            <person name="Thomas B.C."/>
            <person name="Singh A."/>
            <person name="Wilkins M.J."/>
            <person name="Karaoz U."/>
            <person name="Brodie E.L."/>
            <person name="Williams K.H."/>
            <person name="Hubbard S.S."/>
            <person name="Banfield J.F."/>
        </authorList>
    </citation>
    <scope>NUCLEOTIDE SEQUENCE [LARGE SCALE GENOMIC DNA]</scope>
</reference>
<gene>
    <name evidence="5" type="ORF">A2784_00765</name>
</gene>
<evidence type="ECO:0000313" key="5">
    <source>
        <dbReference type="EMBL" id="OGY15949.1"/>
    </source>
</evidence>
<sequence>MQFEHQQEILESGLRLVTVPMSVPSVTVLAMVGVGSRYESQRVNGISHFLEHMVFKGTAKYPTALSLSSVVDGVGAEFNAFTGKEYTGFYVKAGSAHLPLAIEVIGEMLFRPRLEAVEMEREKGVIIEEINMYEDQPIRDIGNVFDSLLYSSSSLGWEVIGTKDTIRGMRKEDFEEHMQRWYEPQNMVLGLAGDGQKMADVRSQMLDLIQKYFKKSTNQLISKSTNQLIKQKFSQDRLAVKVKYKKTEQAHFILGVRGLPRGHKDRYAMGVLSTILGGNMSSRLFIEVRERRGLAYYVRSGVEVYQEAGSLGIQAGVELAKIEEAVKVMVAELAKVKQKGKGVIKESEVTKAKEYLKGKLLLDWEDSREVAGEYVEDWLAEGRVRTAEEIIGGVEAVTLAEVRRLAGEVLVGKHLNLAVIGPYSEPDKFEKLLQL</sequence>
<dbReference type="Pfam" id="PF05193">
    <property type="entry name" value="Peptidase_M16_C"/>
    <property type="match status" value="1"/>
</dbReference>
<dbReference type="GO" id="GO:0006508">
    <property type="term" value="P:proteolysis"/>
    <property type="evidence" value="ECO:0007669"/>
    <property type="project" value="InterPro"/>
</dbReference>
<dbReference type="PROSITE" id="PS00143">
    <property type="entry name" value="INSULINASE"/>
    <property type="match status" value="1"/>
</dbReference>
<dbReference type="SUPFAM" id="SSF63411">
    <property type="entry name" value="LuxS/MPP-like metallohydrolase"/>
    <property type="match status" value="2"/>
</dbReference>
<protein>
    <recommendedName>
        <fullName evidence="7">Peptidase M16</fullName>
    </recommendedName>
</protein>
<proteinExistence type="inferred from homology"/>
<name>A0A1G1VKN2_9BACT</name>
<dbReference type="InterPro" id="IPR001431">
    <property type="entry name" value="Pept_M16_Zn_BS"/>
</dbReference>
<feature type="domain" description="Peptidase M16 C-terminal" evidence="4">
    <location>
        <begin position="171"/>
        <end position="355"/>
    </location>
</feature>
<dbReference type="InterPro" id="IPR007863">
    <property type="entry name" value="Peptidase_M16_C"/>
</dbReference>
<dbReference type="Pfam" id="PF00675">
    <property type="entry name" value="Peptidase_M16"/>
    <property type="match status" value="1"/>
</dbReference>
<evidence type="ECO:0000313" key="6">
    <source>
        <dbReference type="Proteomes" id="UP000177324"/>
    </source>
</evidence>
<comment type="caution">
    <text evidence="5">The sequence shown here is derived from an EMBL/GenBank/DDBJ whole genome shotgun (WGS) entry which is preliminary data.</text>
</comment>
<evidence type="ECO:0008006" key="7">
    <source>
        <dbReference type="Google" id="ProtNLM"/>
    </source>
</evidence>
<evidence type="ECO:0000259" key="4">
    <source>
        <dbReference type="Pfam" id="PF05193"/>
    </source>
</evidence>
<evidence type="ECO:0000256" key="1">
    <source>
        <dbReference type="ARBA" id="ARBA00007261"/>
    </source>
</evidence>
<evidence type="ECO:0000259" key="3">
    <source>
        <dbReference type="Pfam" id="PF00675"/>
    </source>
</evidence>
<dbReference type="InterPro" id="IPR011249">
    <property type="entry name" value="Metalloenz_LuxS/M16"/>
</dbReference>
<comment type="similarity">
    <text evidence="1 2">Belongs to the peptidase M16 family.</text>
</comment>
<dbReference type="STRING" id="1797589.A2784_00765"/>
<dbReference type="Proteomes" id="UP000177324">
    <property type="component" value="Unassembled WGS sequence"/>
</dbReference>
<organism evidence="5 6">
    <name type="scientific">Candidatus Chisholmbacteria bacterium RIFCSPHIGHO2_01_FULL_48_12</name>
    <dbReference type="NCBI Taxonomy" id="1797589"/>
    <lineage>
        <taxon>Bacteria</taxon>
        <taxon>Candidatus Chisholmiibacteriota</taxon>
    </lineage>
</organism>
<dbReference type="InterPro" id="IPR011765">
    <property type="entry name" value="Pept_M16_N"/>
</dbReference>